<evidence type="ECO:0000256" key="2">
    <source>
        <dbReference type="ARBA" id="ARBA00023239"/>
    </source>
</evidence>
<organism evidence="6 7">
    <name type="scientific">Podospora aff. communis PSN243</name>
    <dbReference type="NCBI Taxonomy" id="3040156"/>
    <lineage>
        <taxon>Eukaryota</taxon>
        <taxon>Fungi</taxon>
        <taxon>Dikarya</taxon>
        <taxon>Ascomycota</taxon>
        <taxon>Pezizomycotina</taxon>
        <taxon>Sordariomycetes</taxon>
        <taxon>Sordariomycetidae</taxon>
        <taxon>Sordariales</taxon>
        <taxon>Podosporaceae</taxon>
        <taxon>Podospora</taxon>
    </lineage>
</organism>
<dbReference type="CDD" id="cd06661">
    <property type="entry name" value="GGCT_like"/>
    <property type="match status" value="1"/>
</dbReference>
<gene>
    <name evidence="6" type="ORF">QBC34DRAFT_392512</name>
</gene>
<reference evidence="6" key="2">
    <citation type="submission" date="2023-05" db="EMBL/GenBank/DDBJ databases">
        <authorList>
            <consortium name="Lawrence Berkeley National Laboratory"/>
            <person name="Steindorff A."/>
            <person name="Hensen N."/>
            <person name="Bonometti L."/>
            <person name="Westerberg I."/>
            <person name="Brannstrom I.O."/>
            <person name="Guillou S."/>
            <person name="Cros-Aarteil S."/>
            <person name="Calhoun S."/>
            <person name="Haridas S."/>
            <person name="Kuo A."/>
            <person name="Mondo S."/>
            <person name="Pangilinan J."/>
            <person name="Riley R."/>
            <person name="Labutti K."/>
            <person name="Andreopoulos B."/>
            <person name="Lipzen A."/>
            <person name="Chen C."/>
            <person name="Yanf M."/>
            <person name="Daum C."/>
            <person name="Ng V."/>
            <person name="Clum A."/>
            <person name="Ohm R."/>
            <person name="Martin F."/>
            <person name="Silar P."/>
            <person name="Natvig D."/>
            <person name="Lalanne C."/>
            <person name="Gautier V."/>
            <person name="Ament-Velasquez S.L."/>
            <person name="Kruys A."/>
            <person name="Hutchinson M.I."/>
            <person name="Powell A.J."/>
            <person name="Barry K."/>
            <person name="Miller A.N."/>
            <person name="Grigoriev I.V."/>
            <person name="Debuchy R."/>
            <person name="Gladieux P."/>
            <person name="Thoren M.H."/>
            <person name="Johannesson H."/>
        </authorList>
    </citation>
    <scope>NUCLEOTIDE SEQUENCE</scope>
    <source>
        <strain evidence="6">PSN243</strain>
    </source>
</reference>
<feature type="domain" description="Gamma-glutamylcyclotransferase AIG2-like" evidence="5">
    <location>
        <begin position="11"/>
        <end position="99"/>
    </location>
</feature>
<dbReference type="PANTHER" id="PTHR12935">
    <property type="entry name" value="GAMMA-GLUTAMYLCYCLOTRANSFERASE"/>
    <property type="match status" value="1"/>
</dbReference>
<keyword evidence="2" id="KW-0456">Lyase</keyword>
<comment type="caution">
    <text evidence="6">The sequence shown here is derived from an EMBL/GenBank/DDBJ whole genome shotgun (WGS) entry which is preliminary data.</text>
</comment>
<evidence type="ECO:0000259" key="5">
    <source>
        <dbReference type="Pfam" id="PF06094"/>
    </source>
</evidence>
<evidence type="ECO:0000256" key="4">
    <source>
        <dbReference type="PIRSR" id="PIRSR617939-2"/>
    </source>
</evidence>
<dbReference type="Pfam" id="PF06094">
    <property type="entry name" value="GGACT"/>
    <property type="match status" value="1"/>
</dbReference>
<dbReference type="GO" id="GO:0003839">
    <property type="term" value="F:gamma-glutamylcyclotransferase activity"/>
    <property type="evidence" value="ECO:0007669"/>
    <property type="project" value="UniProtKB-EC"/>
</dbReference>
<accession>A0AAV9H6U1</accession>
<sequence length="141" mass="16081">MDSALVKAKTYFGYGSNLWQDQMARRCPSSPFTGVGRLTGYKWIINSRGYAKITETGSDTDEVWGLIYELPPEDEARLDLNEGVPYAYEKRMIEVDFWKKGSIPCRGSYRPLKKLSRCWSTSIFSEIRGRATNLKTSMCIA</sequence>
<dbReference type="Proteomes" id="UP001321760">
    <property type="component" value="Unassembled WGS sequence"/>
</dbReference>
<dbReference type="PANTHER" id="PTHR12935:SF0">
    <property type="entry name" value="GAMMA-GLUTAMYLCYCLOTRANSFERASE"/>
    <property type="match status" value="1"/>
</dbReference>
<dbReference type="InterPro" id="IPR009288">
    <property type="entry name" value="AIG2-like_dom"/>
</dbReference>
<proteinExistence type="predicted"/>
<name>A0AAV9H6U1_9PEZI</name>
<evidence type="ECO:0000256" key="3">
    <source>
        <dbReference type="PIRSR" id="PIRSR617939-1"/>
    </source>
</evidence>
<reference evidence="6" key="1">
    <citation type="journal article" date="2023" name="Mol. Phylogenet. Evol.">
        <title>Genome-scale phylogeny and comparative genomics of the fungal order Sordariales.</title>
        <authorList>
            <person name="Hensen N."/>
            <person name="Bonometti L."/>
            <person name="Westerberg I."/>
            <person name="Brannstrom I.O."/>
            <person name="Guillou S."/>
            <person name="Cros-Aarteil S."/>
            <person name="Calhoun S."/>
            <person name="Haridas S."/>
            <person name="Kuo A."/>
            <person name="Mondo S."/>
            <person name="Pangilinan J."/>
            <person name="Riley R."/>
            <person name="LaButti K."/>
            <person name="Andreopoulos B."/>
            <person name="Lipzen A."/>
            <person name="Chen C."/>
            <person name="Yan M."/>
            <person name="Daum C."/>
            <person name="Ng V."/>
            <person name="Clum A."/>
            <person name="Steindorff A."/>
            <person name="Ohm R.A."/>
            <person name="Martin F."/>
            <person name="Silar P."/>
            <person name="Natvig D.O."/>
            <person name="Lalanne C."/>
            <person name="Gautier V."/>
            <person name="Ament-Velasquez S.L."/>
            <person name="Kruys A."/>
            <person name="Hutchinson M.I."/>
            <person name="Powell A.J."/>
            <person name="Barry K."/>
            <person name="Miller A.N."/>
            <person name="Grigoriev I.V."/>
            <person name="Debuchy R."/>
            <person name="Gladieux P."/>
            <person name="Hiltunen Thoren M."/>
            <person name="Johannesson H."/>
        </authorList>
    </citation>
    <scope>NUCLEOTIDE SEQUENCE</scope>
    <source>
        <strain evidence="6">PSN243</strain>
    </source>
</reference>
<feature type="binding site" evidence="4">
    <location>
        <begin position="11"/>
        <end position="16"/>
    </location>
    <ligand>
        <name>substrate</name>
    </ligand>
</feature>
<dbReference type="EMBL" id="MU865916">
    <property type="protein sequence ID" value="KAK4454746.1"/>
    <property type="molecule type" value="Genomic_DNA"/>
</dbReference>
<dbReference type="Gene3D" id="3.10.490.10">
    <property type="entry name" value="Gamma-glutamyl cyclotransferase-like"/>
    <property type="match status" value="1"/>
</dbReference>
<evidence type="ECO:0000313" key="6">
    <source>
        <dbReference type="EMBL" id="KAK4454746.1"/>
    </source>
</evidence>
<dbReference type="SUPFAM" id="SSF110857">
    <property type="entry name" value="Gamma-glutamyl cyclotransferase-like"/>
    <property type="match status" value="1"/>
</dbReference>
<protein>
    <recommendedName>
        <fullName evidence="1">gamma-glutamylcyclotransferase</fullName>
        <ecNumber evidence="1">4.3.2.9</ecNumber>
    </recommendedName>
</protein>
<dbReference type="EC" id="4.3.2.9" evidence="1"/>
<evidence type="ECO:0000313" key="7">
    <source>
        <dbReference type="Proteomes" id="UP001321760"/>
    </source>
</evidence>
<feature type="active site" description="Proton acceptor" evidence="3">
    <location>
        <position position="82"/>
    </location>
</feature>
<dbReference type="InterPro" id="IPR013024">
    <property type="entry name" value="GGCT-like"/>
</dbReference>
<dbReference type="InterPro" id="IPR017939">
    <property type="entry name" value="G-Glutamylcylcotransferase"/>
</dbReference>
<dbReference type="AlphaFoldDB" id="A0AAV9H6U1"/>
<keyword evidence="7" id="KW-1185">Reference proteome</keyword>
<dbReference type="InterPro" id="IPR036568">
    <property type="entry name" value="GGCT-like_sf"/>
</dbReference>
<evidence type="ECO:0000256" key="1">
    <source>
        <dbReference type="ARBA" id="ARBA00012346"/>
    </source>
</evidence>